<name>A0A9D1JYT9_9BACT</name>
<comment type="caution">
    <text evidence="3">The sequence shown here is derived from an EMBL/GenBank/DDBJ whole genome shotgun (WGS) entry which is preliminary data.</text>
</comment>
<dbReference type="PANTHER" id="PTHR33371">
    <property type="entry name" value="INTERMEMBRANE PHOSPHOLIPID TRANSPORT SYSTEM BINDING PROTEIN MLAD-RELATED"/>
    <property type="match status" value="1"/>
</dbReference>
<accession>A0A9D1JYT9</accession>
<dbReference type="PANTHER" id="PTHR33371:SF4">
    <property type="entry name" value="INTERMEMBRANE PHOSPHOLIPID TRANSPORT SYSTEM BINDING PROTEIN MLAD"/>
    <property type="match status" value="1"/>
</dbReference>
<reference evidence="3" key="1">
    <citation type="submission" date="2020-10" db="EMBL/GenBank/DDBJ databases">
        <authorList>
            <person name="Gilroy R."/>
        </authorList>
    </citation>
    <scope>NUCLEOTIDE SEQUENCE</scope>
    <source>
        <strain evidence="3">CHK152-2871</strain>
    </source>
</reference>
<dbReference type="Proteomes" id="UP000886865">
    <property type="component" value="Unassembled WGS sequence"/>
</dbReference>
<dbReference type="EMBL" id="DVJQ01000073">
    <property type="protein sequence ID" value="HIS75052.1"/>
    <property type="molecule type" value="Genomic_DNA"/>
</dbReference>
<keyword evidence="1" id="KW-0472">Membrane</keyword>
<evidence type="ECO:0000313" key="3">
    <source>
        <dbReference type="EMBL" id="HIS75052.1"/>
    </source>
</evidence>
<proteinExistence type="predicted"/>
<evidence type="ECO:0000256" key="1">
    <source>
        <dbReference type="SAM" id="Phobius"/>
    </source>
</evidence>
<dbReference type="InterPro" id="IPR052336">
    <property type="entry name" value="MlaD_Phospholipid_Transporter"/>
</dbReference>
<feature type="domain" description="Mce/MlaD" evidence="2">
    <location>
        <begin position="48"/>
        <end position="123"/>
    </location>
</feature>
<dbReference type="AlphaFoldDB" id="A0A9D1JYT9"/>
<reference evidence="3" key="2">
    <citation type="journal article" date="2021" name="PeerJ">
        <title>Extensive microbial diversity within the chicken gut microbiome revealed by metagenomics and culture.</title>
        <authorList>
            <person name="Gilroy R."/>
            <person name="Ravi A."/>
            <person name="Getino M."/>
            <person name="Pursley I."/>
            <person name="Horton D.L."/>
            <person name="Alikhan N.F."/>
            <person name="Baker D."/>
            <person name="Gharbi K."/>
            <person name="Hall N."/>
            <person name="Watson M."/>
            <person name="Adriaenssens E.M."/>
            <person name="Foster-Nyarko E."/>
            <person name="Jarju S."/>
            <person name="Secka A."/>
            <person name="Antonio M."/>
            <person name="Oren A."/>
            <person name="Chaudhuri R.R."/>
            <person name="La Ragione R."/>
            <person name="Hildebrand F."/>
            <person name="Pallen M.J."/>
        </authorList>
    </citation>
    <scope>NUCLEOTIDE SEQUENCE</scope>
    <source>
        <strain evidence="3">CHK152-2871</strain>
    </source>
</reference>
<protein>
    <submittedName>
        <fullName evidence="3">MCE family protein</fullName>
    </submittedName>
</protein>
<keyword evidence="1" id="KW-0812">Transmembrane</keyword>
<evidence type="ECO:0000313" key="4">
    <source>
        <dbReference type="Proteomes" id="UP000886865"/>
    </source>
</evidence>
<keyword evidence="1" id="KW-1133">Transmembrane helix</keyword>
<organism evidence="3 4">
    <name type="scientific">Candidatus Galligastranaerophilus intestinavium</name>
    <dbReference type="NCBI Taxonomy" id="2840836"/>
    <lineage>
        <taxon>Bacteria</taxon>
        <taxon>Candidatus Galligastranaerophilus</taxon>
    </lineage>
</organism>
<feature type="transmembrane region" description="Helical" evidence="1">
    <location>
        <begin position="20"/>
        <end position="42"/>
    </location>
</feature>
<dbReference type="InterPro" id="IPR003399">
    <property type="entry name" value="Mce/MlaD"/>
</dbReference>
<evidence type="ECO:0000259" key="2">
    <source>
        <dbReference type="Pfam" id="PF02470"/>
    </source>
</evidence>
<gene>
    <name evidence="3" type="ORF">IAA86_08555</name>
</gene>
<dbReference type="Pfam" id="PF02470">
    <property type="entry name" value="MlaD"/>
    <property type="match status" value="1"/>
</dbReference>
<sequence length="234" mass="26513">MKKKEKWQQLKKKLNNAVFIEIVIWIIVLSLFFGATYTFFYYKFIKPNLYTITFRDTDGLIKGSPIRFMGLVCGHVRELKYHKDSIEVQIIITKKGVKIPSGSVASVEFSGIAGSKSIEIMPPKSNLSDIGIITKDTLRLTDVMDEYAYIGKAFASLKDFVDAINQDTILKVFSAIDDASPVLKNADKTINEGNSRHDEFNKKVENVIESEKKLEKTLDKINSNTKKIGSYLKK</sequence>